<protein>
    <submittedName>
        <fullName evidence="2">Uncharacterized protein</fullName>
    </submittedName>
</protein>
<proteinExistence type="predicted"/>
<keyword evidence="3" id="KW-1185">Reference proteome</keyword>
<dbReference type="AlphaFoldDB" id="A0AAV4TTR7"/>
<gene>
    <name evidence="2" type="ORF">CEXT_207981</name>
</gene>
<sequence>MSGEVKRLGDAAKRFRCCPFIPKIGVELKLSRRGGGGRGETKMHGPESERQKTKTSNSHQVDDSKKIKERKKDSIKLVKRGNVK</sequence>
<name>A0AAV4TTR7_CAEEX</name>
<evidence type="ECO:0000313" key="2">
    <source>
        <dbReference type="EMBL" id="GIY49474.1"/>
    </source>
</evidence>
<dbReference type="EMBL" id="BPLR01011841">
    <property type="protein sequence ID" value="GIY49474.1"/>
    <property type="molecule type" value="Genomic_DNA"/>
</dbReference>
<feature type="compositionally biased region" description="Basic and acidic residues" evidence="1">
    <location>
        <begin position="60"/>
        <end position="76"/>
    </location>
</feature>
<feature type="compositionally biased region" description="Basic and acidic residues" evidence="1">
    <location>
        <begin position="39"/>
        <end position="52"/>
    </location>
</feature>
<organism evidence="2 3">
    <name type="scientific">Caerostris extrusa</name>
    <name type="common">Bark spider</name>
    <name type="synonym">Caerostris bankana</name>
    <dbReference type="NCBI Taxonomy" id="172846"/>
    <lineage>
        <taxon>Eukaryota</taxon>
        <taxon>Metazoa</taxon>
        <taxon>Ecdysozoa</taxon>
        <taxon>Arthropoda</taxon>
        <taxon>Chelicerata</taxon>
        <taxon>Arachnida</taxon>
        <taxon>Araneae</taxon>
        <taxon>Araneomorphae</taxon>
        <taxon>Entelegynae</taxon>
        <taxon>Araneoidea</taxon>
        <taxon>Araneidae</taxon>
        <taxon>Caerostris</taxon>
    </lineage>
</organism>
<evidence type="ECO:0000313" key="3">
    <source>
        <dbReference type="Proteomes" id="UP001054945"/>
    </source>
</evidence>
<accession>A0AAV4TTR7</accession>
<feature type="region of interest" description="Disordered" evidence="1">
    <location>
        <begin position="29"/>
        <end position="84"/>
    </location>
</feature>
<dbReference type="Proteomes" id="UP001054945">
    <property type="component" value="Unassembled WGS sequence"/>
</dbReference>
<evidence type="ECO:0000256" key="1">
    <source>
        <dbReference type="SAM" id="MobiDB-lite"/>
    </source>
</evidence>
<comment type="caution">
    <text evidence="2">The sequence shown here is derived from an EMBL/GenBank/DDBJ whole genome shotgun (WGS) entry which is preliminary data.</text>
</comment>
<reference evidence="2 3" key="1">
    <citation type="submission" date="2021-06" db="EMBL/GenBank/DDBJ databases">
        <title>Caerostris extrusa draft genome.</title>
        <authorList>
            <person name="Kono N."/>
            <person name="Arakawa K."/>
        </authorList>
    </citation>
    <scope>NUCLEOTIDE SEQUENCE [LARGE SCALE GENOMIC DNA]</scope>
</reference>